<dbReference type="PANTHER" id="PTHR32329">
    <property type="entry name" value="BIFUNCTIONAL PROTEIN [INCLUDES 2-HYDROXYACYL-COA DEHYDRATASE (N-TER) AND ITS ACTIVATOR DOMAIN (C_TERM)-RELATED"/>
    <property type="match status" value="1"/>
</dbReference>
<dbReference type="PANTHER" id="PTHR32329:SF2">
    <property type="entry name" value="BIFUNCTIONAL PROTEIN [INCLUDES 2-HYDROXYACYL-COA DEHYDRATASE (N-TER) AND ITS ACTIVATOR DOMAIN (C_TERM)"/>
    <property type="match status" value="1"/>
</dbReference>
<dbReference type="Gene3D" id="3.10.28.10">
    <property type="entry name" value="Homing endonucleases"/>
    <property type="match status" value="1"/>
</dbReference>
<dbReference type="Pfam" id="PF09989">
    <property type="entry name" value="DUF2229"/>
    <property type="match status" value="1"/>
</dbReference>
<organism evidence="4 5">
    <name type="scientific">Candidatus Nealsonbacteria bacterium CG23_combo_of_CG06-09_8_20_14_all_39_25</name>
    <dbReference type="NCBI Taxonomy" id="1974723"/>
    <lineage>
        <taxon>Bacteria</taxon>
        <taxon>Candidatus Nealsoniibacteriota</taxon>
    </lineage>
</organism>
<accession>A0A2G9YSR6</accession>
<gene>
    <name evidence="4" type="ORF">COX38_01745</name>
</gene>
<dbReference type="CDD" id="cd00081">
    <property type="entry name" value="Hint"/>
    <property type="match status" value="2"/>
</dbReference>
<dbReference type="PROSITE" id="PS50817">
    <property type="entry name" value="INTEIN_N_TER"/>
    <property type="match status" value="1"/>
</dbReference>
<dbReference type="SUPFAM" id="SSF51294">
    <property type="entry name" value="Hedgehog/intein (Hint) domain"/>
    <property type="match status" value="1"/>
</dbReference>
<dbReference type="InterPro" id="IPR036844">
    <property type="entry name" value="Hint_dom_sf"/>
</dbReference>
<name>A0A2G9YSR6_9BACT</name>
<dbReference type="InterPro" id="IPR004860">
    <property type="entry name" value="LAGLIDADG_dom"/>
</dbReference>
<dbReference type="Proteomes" id="UP000229054">
    <property type="component" value="Unassembled WGS sequence"/>
</dbReference>
<dbReference type="GO" id="GO:0016539">
    <property type="term" value="P:intein-mediated protein splicing"/>
    <property type="evidence" value="ECO:0007669"/>
    <property type="project" value="InterPro"/>
</dbReference>
<keyword evidence="2" id="KW-0651">Protein splicing</keyword>
<dbReference type="Pfam" id="PF14528">
    <property type="entry name" value="LAGLIDADG_3"/>
    <property type="match status" value="1"/>
</dbReference>
<dbReference type="InterPro" id="IPR027434">
    <property type="entry name" value="Homing_endonucl"/>
</dbReference>
<evidence type="ECO:0000256" key="2">
    <source>
        <dbReference type="ARBA" id="ARBA00023000"/>
    </source>
</evidence>
<dbReference type="EMBL" id="PCRN01000064">
    <property type="protein sequence ID" value="PIP22249.1"/>
    <property type="molecule type" value="Genomic_DNA"/>
</dbReference>
<dbReference type="GO" id="GO:0004519">
    <property type="term" value="F:endonuclease activity"/>
    <property type="evidence" value="ECO:0007669"/>
    <property type="project" value="InterPro"/>
</dbReference>
<dbReference type="InterPro" id="IPR030934">
    <property type="entry name" value="Intein_C"/>
</dbReference>
<dbReference type="InterPro" id="IPR003586">
    <property type="entry name" value="Hint_dom_C"/>
</dbReference>
<proteinExistence type="predicted"/>
<dbReference type="InterPro" id="IPR006141">
    <property type="entry name" value="Intein_N"/>
</dbReference>
<evidence type="ECO:0000259" key="3">
    <source>
        <dbReference type="PROSITE" id="PS50819"/>
    </source>
</evidence>
<dbReference type="PROSITE" id="PS50818">
    <property type="entry name" value="INTEIN_C_TER"/>
    <property type="match status" value="1"/>
</dbReference>
<sequence>MKKPIITFARWGNYTIAFKSLFEQLGLEVIPPEKTNSQTIVAGAKIAPEMFCFPLKVTLGNYIPSLEKGANTIFMVQNVGGSCRQRYYGAIQEKVLKEAGYNIAFLDFRATPKDIYRELKIISGASLWQILKAIRFFFRKLRLIEKMEKMAQFYRPREIEKGATDKILQEGLLKLEELNEEKDFPKLKKEILKRLTEIKIEEKKELPRVALIGEIYTVCDPTINFDIEAKLGREGIEVHREMDITYHLKKMIFPWKDWTIQRKINPYLRSTVGGHGRDAIYEMLNYVKKDFDGIIHLLPFGCFVKDTNITVEGYLQKPIQEIKIGEKVLTHKGRFKKVAQTFRRNYQGKILKVDCGGKLLTFSLTPEHPILLAKTFTRGSRKKEIQNLDFVSANKTKKGDFIAIPIPKEIKKINYFEWRKEYKRKPKWEDIKKFPYSPELLRMLGYWLAEGTIRYDSGTNKKYKRGIAFHFASQEKDYIDDVAGIIKNNFESKISQYNRPDRPNIMELYIGNRNLGEIIFSLCGEHCDKKILHNDLMTLAPELQREILKGFFRGDGSFRDEYGETAYRGVTTSPNLASQLFWLLIRNRIKPSLMEQHIKNRKLSYMLKIATAHEIKRLNDENIKVTDRKPFIKHRELENYFLVPIRKIETINFRGKVYNLEVEDDHSYVANFMAVHNCMPEVTVRPILEKIHKESGIPFLSLSLDEQVAEAGISTRLEAFVDVVRNYYDSKEQS</sequence>
<dbReference type="PROSITE" id="PS50819">
    <property type="entry name" value="INTEIN_ENDONUCLEASE"/>
    <property type="match status" value="1"/>
</dbReference>
<feature type="domain" description="DOD-type homing endonuclease" evidence="3">
    <location>
        <begin position="443"/>
        <end position="589"/>
    </location>
</feature>
<dbReference type="InterPro" id="IPR003587">
    <property type="entry name" value="Hint_dom_N"/>
</dbReference>
<dbReference type="SMART" id="SM00305">
    <property type="entry name" value="HintC"/>
    <property type="match status" value="1"/>
</dbReference>
<reference evidence="4 5" key="1">
    <citation type="submission" date="2017-09" db="EMBL/GenBank/DDBJ databases">
        <title>Depth-based differentiation of microbial function through sediment-hosted aquifers and enrichment of novel symbionts in the deep terrestrial subsurface.</title>
        <authorList>
            <person name="Probst A.J."/>
            <person name="Ladd B."/>
            <person name="Jarett J.K."/>
            <person name="Geller-Mcgrath D.E."/>
            <person name="Sieber C.M."/>
            <person name="Emerson J.B."/>
            <person name="Anantharaman K."/>
            <person name="Thomas B.C."/>
            <person name="Malmstrom R."/>
            <person name="Stieglmeier M."/>
            <person name="Klingl A."/>
            <person name="Woyke T."/>
            <person name="Ryan C.M."/>
            <person name="Banfield J.F."/>
        </authorList>
    </citation>
    <scope>NUCLEOTIDE SEQUENCE [LARGE SCALE GENOMIC DNA]</scope>
    <source>
        <strain evidence="4">CG23_combo_of_CG06-09_8_20_14_all_39_25</strain>
    </source>
</reference>
<dbReference type="Gene3D" id="2.170.16.10">
    <property type="entry name" value="Hedgehog/Intein (Hint) domain"/>
    <property type="match status" value="1"/>
</dbReference>
<evidence type="ECO:0000313" key="4">
    <source>
        <dbReference type="EMBL" id="PIP22249.1"/>
    </source>
</evidence>
<dbReference type="NCBIfam" id="TIGR01443">
    <property type="entry name" value="intein_Cterm"/>
    <property type="match status" value="1"/>
</dbReference>
<keyword evidence="1" id="KW-0068">Autocatalytic cleavage</keyword>
<dbReference type="Gene3D" id="3.40.50.11900">
    <property type="match status" value="1"/>
</dbReference>
<comment type="caution">
    <text evidence="4">The sequence shown here is derived from an EMBL/GenBank/DDBJ whole genome shotgun (WGS) entry which is preliminary data.</text>
</comment>
<dbReference type="PRINTS" id="PR00379">
    <property type="entry name" value="INTEIN"/>
</dbReference>
<protein>
    <recommendedName>
        <fullName evidence="3">DOD-type homing endonuclease domain-containing protein</fullName>
    </recommendedName>
</protein>
<dbReference type="InterPro" id="IPR018709">
    <property type="entry name" value="CoA_activase_DUF2229"/>
</dbReference>
<dbReference type="InterPro" id="IPR004042">
    <property type="entry name" value="Intein_endonuc_central"/>
</dbReference>
<dbReference type="SMART" id="SM00306">
    <property type="entry name" value="HintN"/>
    <property type="match status" value="1"/>
</dbReference>
<dbReference type="InterPro" id="IPR006142">
    <property type="entry name" value="INTEIN"/>
</dbReference>
<evidence type="ECO:0000313" key="5">
    <source>
        <dbReference type="Proteomes" id="UP000229054"/>
    </source>
</evidence>
<dbReference type="AlphaFoldDB" id="A0A2G9YSR6"/>
<evidence type="ECO:0000256" key="1">
    <source>
        <dbReference type="ARBA" id="ARBA00022813"/>
    </source>
</evidence>
<dbReference type="InterPro" id="IPR051805">
    <property type="entry name" value="Dehydratase_Activator_Redct"/>
</dbReference>